<evidence type="ECO:0000259" key="2">
    <source>
        <dbReference type="Pfam" id="PF07859"/>
    </source>
</evidence>
<evidence type="ECO:0000256" key="1">
    <source>
        <dbReference type="ARBA" id="ARBA00022801"/>
    </source>
</evidence>
<comment type="caution">
    <text evidence="3">The sequence shown here is derived from an EMBL/GenBank/DDBJ whole genome shotgun (WGS) entry which is preliminary data.</text>
</comment>
<dbReference type="GO" id="GO:0016787">
    <property type="term" value="F:hydrolase activity"/>
    <property type="evidence" value="ECO:0007669"/>
    <property type="project" value="UniProtKB-KW"/>
</dbReference>
<keyword evidence="1 3" id="KW-0378">Hydrolase</keyword>
<dbReference type="InterPro" id="IPR013094">
    <property type="entry name" value="AB_hydrolase_3"/>
</dbReference>
<gene>
    <name evidence="3" type="ORF">H8698_09405</name>
</gene>
<name>A0A926HYK1_9FIRM</name>
<evidence type="ECO:0000313" key="3">
    <source>
        <dbReference type="EMBL" id="MBC8541189.1"/>
    </source>
</evidence>
<dbReference type="InterPro" id="IPR050300">
    <property type="entry name" value="GDXG_lipolytic_enzyme"/>
</dbReference>
<feature type="domain" description="Alpha/beta hydrolase fold-3" evidence="2">
    <location>
        <begin position="74"/>
        <end position="277"/>
    </location>
</feature>
<keyword evidence="4" id="KW-1185">Reference proteome</keyword>
<dbReference type="Pfam" id="PF07859">
    <property type="entry name" value="Abhydrolase_3"/>
    <property type="match status" value="1"/>
</dbReference>
<protein>
    <submittedName>
        <fullName evidence="3">Alpha/beta hydrolase</fullName>
    </submittedName>
</protein>
<organism evidence="3 4">
    <name type="scientific">Congzhengia minquanensis</name>
    <dbReference type="NCBI Taxonomy" id="2763657"/>
    <lineage>
        <taxon>Bacteria</taxon>
        <taxon>Bacillati</taxon>
        <taxon>Bacillota</taxon>
        <taxon>Clostridia</taxon>
        <taxon>Eubacteriales</taxon>
        <taxon>Oscillospiraceae</taxon>
        <taxon>Congzhengia</taxon>
    </lineage>
</organism>
<sequence length="314" mass="35094">MAINKLTKAALAALSYPELDVRKTYKINRKIQRLIHPPIALTCTIEKTSFQAEDGFYVPARIFTPKNLARKAVLLFFHGGGWVVGDVDSYTATCASLAESTKSRVIALDYRLAPEFAFPYAVNDSYSALCQVEKAFGKPIVIGDSAGGNIAAVVCQMARDRGGPPVRAQILIYPATFHDHTETSPFASVKKFGEGFLLTAKRICEYMDLYVQDKRNLSNPYFAPLLAEDLSNLPPVLLITAECDPLRDEGEEYARRLWLAKTPVQTFRIEDALHGFFSLPATFEQVKKCHRLIDLFLNETCDDTKLDTLERDDT</sequence>
<dbReference type="AlphaFoldDB" id="A0A926HYK1"/>
<proteinExistence type="predicted"/>
<evidence type="ECO:0000313" key="4">
    <source>
        <dbReference type="Proteomes" id="UP000611762"/>
    </source>
</evidence>
<dbReference type="PANTHER" id="PTHR48081">
    <property type="entry name" value="AB HYDROLASE SUPERFAMILY PROTEIN C4A8.06C"/>
    <property type="match status" value="1"/>
</dbReference>
<dbReference type="PANTHER" id="PTHR48081:SF8">
    <property type="entry name" value="ALPHA_BETA HYDROLASE FOLD-3 DOMAIN-CONTAINING PROTEIN-RELATED"/>
    <property type="match status" value="1"/>
</dbReference>
<dbReference type="SUPFAM" id="SSF53474">
    <property type="entry name" value="alpha/beta-Hydrolases"/>
    <property type="match status" value="1"/>
</dbReference>
<accession>A0A926HYK1</accession>
<reference evidence="3" key="1">
    <citation type="submission" date="2020-08" db="EMBL/GenBank/DDBJ databases">
        <title>Genome public.</title>
        <authorList>
            <person name="Liu C."/>
            <person name="Sun Q."/>
        </authorList>
    </citation>
    <scope>NUCLEOTIDE SEQUENCE</scope>
    <source>
        <strain evidence="3">H8</strain>
    </source>
</reference>
<dbReference type="InterPro" id="IPR029058">
    <property type="entry name" value="AB_hydrolase_fold"/>
</dbReference>
<dbReference type="Gene3D" id="3.40.50.1820">
    <property type="entry name" value="alpha/beta hydrolase"/>
    <property type="match status" value="1"/>
</dbReference>
<dbReference type="Proteomes" id="UP000611762">
    <property type="component" value="Unassembled WGS sequence"/>
</dbReference>
<dbReference type="EMBL" id="JACRSU010000003">
    <property type="protein sequence ID" value="MBC8541189.1"/>
    <property type="molecule type" value="Genomic_DNA"/>
</dbReference>
<dbReference type="RefSeq" id="WP_249313140.1">
    <property type="nucleotide sequence ID" value="NZ_JACRSU010000003.1"/>
</dbReference>